<organism evidence="2 3">
    <name type="scientific">Cnephaeus nilssonii</name>
    <name type="common">Northern bat</name>
    <name type="synonym">Eptesicus nilssonii</name>
    <dbReference type="NCBI Taxonomy" id="3371016"/>
    <lineage>
        <taxon>Eukaryota</taxon>
        <taxon>Metazoa</taxon>
        <taxon>Chordata</taxon>
        <taxon>Craniata</taxon>
        <taxon>Vertebrata</taxon>
        <taxon>Euteleostomi</taxon>
        <taxon>Mammalia</taxon>
        <taxon>Eutheria</taxon>
        <taxon>Laurasiatheria</taxon>
        <taxon>Chiroptera</taxon>
        <taxon>Yangochiroptera</taxon>
        <taxon>Vespertilionidae</taxon>
        <taxon>Cnephaeus</taxon>
    </lineage>
</organism>
<dbReference type="EMBL" id="JAULJE010000023">
    <property type="protein sequence ID" value="KAK1328613.1"/>
    <property type="molecule type" value="Genomic_DNA"/>
</dbReference>
<keyword evidence="1" id="KW-0812">Transmembrane</keyword>
<keyword evidence="1" id="KW-0472">Membrane</keyword>
<dbReference type="Proteomes" id="UP001177744">
    <property type="component" value="Unassembled WGS sequence"/>
</dbReference>
<comment type="caution">
    <text evidence="2">The sequence shown here is derived from an EMBL/GenBank/DDBJ whole genome shotgun (WGS) entry which is preliminary data.</text>
</comment>
<accession>A0AA40HCL3</accession>
<feature type="transmembrane region" description="Helical" evidence="1">
    <location>
        <begin position="202"/>
        <end position="228"/>
    </location>
</feature>
<evidence type="ECO:0000313" key="3">
    <source>
        <dbReference type="Proteomes" id="UP001177744"/>
    </source>
</evidence>
<protein>
    <submittedName>
        <fullName evidence="2">Uncharacterized protein</fullName>
    </submittedName>
</protein>
<dbReference type="AlphaFoldDB" id="A0AA40HCL3"/>
<reference evidence="2" key="1">
    <citation type="submission" date="2023-06" db="EMBL/GenBank/DDBJ databases">
        <title>Reference genome for the Northern bat (Eptesicus nilssonii), a most northern bat species.</title>
        <authorList>
            <person name="Laine V.N."/>
            <person name="Pulliainen A.T."/>
            <person name="Lilley T.M."/>
        </authorList>
    </citation>
    <scope>NUCLEOTIDE SEQUENCE</scope>
    <source>
        <strain evidence="2">BLF_Eptnil</strain>
        <tissue evidence="2">Kidney</tissue>
    </source>
</reference>
<gene>
    <name evidence="2" type="ORF">QTO34_012186</name>
</gene>
<sequence>MPDHKAKILRPATDKRGARGLQRGCSEACCLSHPRWSLLFRSRAADGLSCSLSGGKRKLDSISPLAALAILKMQEVDGSGWGGRLSSSRSWEQLGCSAVQAQIQTGSPRTRGDFWFKRVSIRWWEAFPLRRAGPHPATCVRGAQSRARLSSRLVSGGGWPRAEPSLRTQALPAARAPQVLGHRRRAMPALSTIHVLQLLRELLAFVLLSYTVLLGALLLAGWTTYFLVLK</sequence>
<evidence type="ECO:0000313" key="2">
    <source>
        <dbReference type="EMBL" id="KAK1328613.1"/>
    </source>
</evidence>
<keyword evidence="1" id="KW-1133">Transmembrane helix</keyword>
<proteinExistence type="predicted"/>
<evidence type="ECO:0000256" key="1">
    <source>
        <dbReference type="SAM" id="Phobius"/>
    </source>
</evidence>
<keyword evidence="3" id="KW-1185">Reference proteome</keyword>
<name>A0AA40HCL3_CNENI</name>